<accession>A0A5C6TQW7</accession>
<protein>
    <recommendedName>
        <fullName evidence="3">PepSY domain-containing protein</fullName>
    </recommendedName>
</protein>
<reference evidence="1 2" key="1">
    <citation type="journal article" date="2015" name="J. Microbiol.">
        <title>Sphingosinicella ginsenosidimutans sp. nov., with ginsenoside converting activity.</title>
        <authorList>
            <person name="Kim J.K."/>
            <person name="Kang M.S."/>
            <person name="Park S.C."/>
            <person name="Kim K.M."/>
            <person name="Choi K."/>
            <person name="Yoon M.H."/>
            <person name="Im W.T."/>
        </authorList>
    </citation>
    <scope>NUCLEOTIDE SEQUENCE [LARGE SCALE GENOMIC DNA]</scope>
    <source>
        <strain evidence="1 2">BS-11</strain>
    </source>
</reference>
<proteinExistence type="predicted"/>
<evidence type="ECO:0008006" key="3">
    <source>
        <dbReference type="Google" id="ProtNLM"/>
    </source>
</evidence>
<gene>
    <name evidence="1" type="ORF">FRZ32_03725</name>
</gene>
<sequence>MRFILPLAAMALLVSALPAEGQRRARLPVTRGEQAEAYRQTQQGEILPLPEIRARVRLPGAEFIGADFDGRVYRLKFMRGSEVIWIDVDARTGQVLGRQ</sequence>
<dbReference type="Proteomes" id="UP000321249">
    <property type="component" value="Unassembled WGS sequence"/>
</dbReference>
<evidence type="ECO:0000313" key="1">
    <source>
        <dbReference type="EMBL" id="TXC62852.1"/>
    </source>
</evidence>
<comment type="caution">
    <text evidence="1">The sequence shown here is derived from an EMBL/GenBank/DDBJ whole genome shotgun (WGS) entry which is preliminary data.</text>
</comment>
<dbReference type="OrthoDB" id="7428944at2"/>
<evidence type="ECO:0000313" key="2">
    <source>
        <dbReference type="Proteomes" id="UP000321249"/>
    </source>
</evidence>
<keyword evidence="2" id="KW-1185">Reference proteome</keyword>
<dbReference type="RefSeq" id="WP_147042239.1">
    <property type="nucleotide sequence ID" value="NZ_BAABIR010000002.1"/>
</dbReference>
<dbReference type="AlphaFoldDB" id="A0A5C6TQW7"/>
<dbReference type="EMBL" id="VOQQ01000001">
    <property type="protein sequence ID" value="TXC62852.1"/>
    <property type="molecule type" value="Genomic_DNA"/>
</dbReference>
<organism evidence="1 2">
    <name type="scientific">Allosphingosinicella ginsenosidimutans</name>
    <dbReference type="NCBI Taxonomy" id="1176539"/>
    <lineage>
        <taxon>Bacteria</taxon>
        <taxon>Pseudomonadati</taxon>
        <taxon>Pseudomonadota</taxon>
        <taxon>Alphaproteobacteria</taxon>
        <taxon>Sphingomonadales</taxon>
        <taxon>Sphingomonadaceae</taxon>
        <taxon>Allosphingosinicella</taxon>
    </lineage>
</organism>
<name>A0A5C6TQW7_9SPHN</name>